<evidence type="ECO:0000313" key="2">
    <source>
        <dbReference type="Proteomes" id="UP000326198"/>
    </source>
</evidence>
<keyword evidence="2" id="KW-1185">Reference proteome</keyword>
<organism evidence="1 2">
    <name type="scientific">Aspergillus bertholletiae</name>
    <dbReference type="NCBI Taxonomy" id="1226010"/>
    <lineage>
        <taxon>Eukaryota</taxon>
        <taxon>Fungi</taxon>
        <taxon>Dikarya</taxon>
        <taxon>Ascomycota</taxon>
        <taxon>Pezizomycotina</taxon>
        <taxon>Eurotiomycetes</taxon>
        <taxon>Eurotiomycetidae</taxon>
        <taxon>Eurotiales</taxon>
        <taxon>Aspergillaceae</taxon>
        <taxon>Aspergillus</taxon>
        <taxon>Aspergillus subgen. Circumdati</taxon>
    </lineage>
</organism>
<sequence>MFDFADNNILPTFSSSNWCFVDSQTWKGSDYMRWDPGMCYYAYEGDTPAECLDPDFTTTQMTKDMMDVIQLYEKGLLCSECFLKMWRQQLMSALLPSGEHTNYLLDQYSRIREYCSTQLPVTTYATTLFASTGTVPVIPAPSPASLVDATQDRDCHFDSPFCLPKPCEIDATWGRTTCEELAARDSTDEHHISETQFLSWNQNILGACSWVHNSQRVCKGPPGGFFKASGVIISNSGGVNSPWHHPRLRPAALFYWISGLTSPNIFFETYDQEESLAAFLGSTFEECPMCIHGWGFKPLEVILDSYLDMIDEGKVTLMYPNRPDYPVPMDPWRLLAAIKARQPSGEAADSYNPWSNPDLLTSINLPSNTFTHEFRTGLSTQNIPFRYLAPGIRLLTTTEFATQPYLGSYPTDDPDSLPLLLFCTDEIPAGLYIETIHSKSTRAFSNECYLLLPFTVGGNGWTQTSDGAQAGITIDDEESHPKGDDESLYQSGLNGFNDRRSVQLHKVLIRWA</sequence>
<evidence type="ECO:0000313" key="1">
    <source>
        <dbReference type="EMBL" id="KAE8373377.1"/>
    </source>
</evidence>
<accession>A0A5N7AU36</accession>
<reference evidence="1 2" key="1">
    <citation type="submission" date="2019-04" db="EMBL/GenBank/DDBJ databases">
        <title>Friends and foes A comparative genomics studyof 23 Aspergillus species from section Flavi.</title>
        <authorList>
            <consortium name="DOE Joint Genome Institute"/>
            <person name="Kjaerbolling I."/>
            <person name="Vesth T."/>
            <person name="Frisvad J.C."/>
            <person name="Nybo J.L."/>
            <person name="Theobald S."/>
            <person name="Kildgaard S."/>
            <person name="Isbrandt T."/>
            <person name="Kuo A."/>
            <person name="Sato A."/>
            <person name="Lyhne E.K."/>
            <person name="Kogle M.E."/>
            <person name="Wiebenga A."/>
            <person name="Kun R.S."/>
            <person name="Lubbers R.J."/>
            <person name="Makela M.R."/>
            <person name="Barry K."/>
            <person name="Chovatia M."/>
            <person name="Clum A."/>
            <person name="Daum C."/>
            <person name="Haridas S."/>
            <person name="He G."/>
            <person name="LaButti K."/>
            <person name="Lipzen A."/>
            <person name="Mondo S."/>
            <person name="Riley R."/>
            <person name="Salamov A."/>
            <person name="Simmons B.A."/>
            <person name="Magnuson J.K."/>
            <person name="Henrissat B."/>
            <person name="Mortensen U.H."/>
            <person name="Larsen T.O."/>
            <person name="Devries R.P."/>
            <person name="Grigoriev I.V."/>
            <person name="Machida M."/>
            <person name="Baker S.E."/>
            <person name="Andersen M.R."/>
        </authorList>
    </citation>
    <scope>NUCLEOTIDE SEQUENCE [LARGE SCALE GENOMIC DNA]</scope>
    <source>
        <strain evidence="1 2">IBT 29228</strain>
    </source>
</reference>
<dbReference type="OrthoDB" id="5985073at2759"/>
<gene>
    <name evidence="1" type="ORF">BDV26DRAFT_296977</name>
</gene>
<protein>
    <submittedName>
        <fullName evidence="1">Uncharacterized protein</fullName>
    </submittedName>
</protein>
<dbReference type="EMBL" id="ML736317">
    <property type="protein sequence ID" value="KAE8373377.1"/>
    <property type="molecule type" value="Genomic_DNA"/>
</dbReference>
<dbReference type="Proteomes" id="UP000326198">
    <property type="component" value="Unassembled WGS sequence"/>
</dbReference>
<name>A0A5N7AU36_9EURO</name>
<proteinExistence type="predicted"/>
<dbReference type="AlphaFoldDB" id="A0A5N7AU36"/>